<sequence>MHAAPERQRRDRRGEHSTGAIAAHVGPGAANAVATRTWPPTTGPVDKTAGMAEVGFGNMRGRGSAGEAGLLCCTQACSGPVSLAILRNLVSNLTSRKGSGGSSGQSVSCAHPGNPCWKDFVLPAVGQHSSQRRAVRDVRLIVASLSQFVACNFGYTDISATPNWLCAAAYHAEAEGYCFRGRG</sequence>
<comment type="caution">
    <text evidence="2">The sequence shown here is derived from an EMBL/GenBank/DDBJ whole genome shotgun (WGS) entry which is preliminary data.</text>
</comment>
<feature type="region of interest" description="Disordered" evidence="1">
    <location>
        <begin position="1"/>
        <end position="34"/>
    </location>
</feature>
<gene>
    <name evidence="2" type="ORF">LY79DRAFT_580526</name>
</gene>
<dbReference type="RefSeq" id="XP_060413233.1">
    <property type="nucleotide sequence ID" value="XM_060560114.1"/>
</dbReference>
<organism evidence="2 3">
    <name type="scientific">Colletotrichum navitas</name>
    <dbReference type="NCBI Taxonomy" id="681940"/>
    <lineage>
        <taxon>Eukaryota</taxon>
        <taxon>Fungi</taxon>
        <taxon>Dikarya</taxon>
        <taxon>Ascomycota</taxon>
        <taxon>Pezizomycotina</taxon>
        <taxon>Sordariomycetes</taxon>
        <taxon>Hypocreomycetidae</taxon>
        <taxon>Glomerellales</taxon>
        <taxon>Glomerellaceae</taxon>
        <taxon>Colletotrichum</taxon>
        <taxon>Colletotrichum graminicola species complex</taxon>
    </lineage>
</organism>
<dbReference type="AlphaFoldDB" id="A0AAD8PYX5"/>
<evidence type="ECO:0000256" key="1">
    <source>
        <dbReference type="SAM" id="MobiDB-lite"/>
    </source>
</evidence>
<reference evidence="2" key="1">
    <citation type="submission" date="2021-06" db="EMBL/GenBank/DDBJ databases">
        <title>Comparative genomics, transcriptomics and evolutionary studies reveal genomic signatures of adaptation to plant cell wall in hemibiotrophic fungi.</title>
        <authorList>
            <consortium name="DOE Joint Genome Institute"/>
            <person name="Baroncelli R."/>
            <person name="Diaz J.F."/>
            <person name="Benocci T."/>
            <person name="Peng M."/>
            <person name="Battaglia E."/>
            <person name="Haridas S."/>
            <person name="Andreopoulos W."/>
            <person name="Labutti K."/>
            <person name="Pangilinan J."/>
            <person name="Floch G.L."/>
            <person name="Makela M.R."/>
            <person name="Henrissat B."/>
            <person name="Grigoriev I.V."/>
            <person name="Crouch J.A."/>
            <person name="De Vries R.P."/>
            <person name="Sukno S.A."/>
            <person name="Thon M.R."/>
        </authorList>
    </citation>
    <scope>NUCLEOTIDE SEQUENCE</scope>
    <source>
        <strain evidence="2">CBS 125086</strain>
    </source>
</reference>
<dbReference type="EMBL" id="JAHLJV010000037">
    <property type="protein sequence ID" value="KAK1589692.1"/>
    <property type="molecule type" value="Genomic_DNA"/>
</dbReference>
<protein>
    <submittedName>
        <fullName evidence="2">Uncharacterized protein</fullName>
    </submittedName>
</protein>
<evidence type="ECO:0000313" key="2">
    <source>
        <dbReference type="EMBL" id="KAK1589692.1"/>
    </source>
</evidence>
<dbReference type="Proteomes" id="UP001230504">
    <property type="component" value="Unassembled WGS sequence"/>
</dbReference>
<name>A0AAD8PYX5_9PEZI</name>
<feature type="compositionally biased region" description="Basic and acidic residues" evidence="1">
    <location>
        <begin position="1"/>
        <end position="16"/>
    </location>
</feature>
<keyword evidence="3" id="KW-1185">Reference proteome</keyword>
<accession>A0AAD8PYX5</accession>
<dbReference type="GeneID" id="85444354"/>
<evidence type="ECO:0000313" key="3">
    <source>
        <dbReference type="Proteomes" id="UP001230504"/>
    </source>
</evidence>
<proteinExistence type="predicted"/>